<sequence length="126" mass="15321">MNINLSRAKDDKGNLCYVMIDDNEEVFVDVEDYKEAKQLGIHYLRIKHHAKKGRRHLKNYIRKYDQRQGVDRLNAEDRERAERKVELEEHKQRKEQERLLMIEDTKRSSKWFEHLAENDVFPKVVK</sequence>
<dbReference type="EMBL" id="JAMBQA010000001">
    <property type="protein sequence ID" value="MDG0844623.1"/>
    <property type="molecule type" value="Genomic_DNA"/>
</dbReference>
<dbReference type="AlphaFoldDB" id="A0A9X4L1D1"/>
<evidence type="ECO:0000313" key="1">
    <source>
        <dbReference type="EMBL" id="MDG0844623.1"/>
    </source>
</evidence>
<evidence type="ECO:0000313" key="2">
    <source>
        <dbReference type="Proteomes" id="UP001152422"/>
    </source>
</evidence>
<reference evidence="1" key="1">
    <citation type="submission" date="2022-05" db="EMBL/GenBank/DDBJ databases">
        <title>Comparative genomics of Staphylococcus equorum isolates.</title>
        <authorList>
            <person name="Luelf R.H."/>
        </authorList>
    </citation>
    <scope>NUCLEOTIDE SEQUENCE</scope>
    <source>
        <strain evidence="1">TMW 2.2497</strain>
    </source>
</reference>
<gene>
    <name evidence="1" type="ORF">M4L89_00015</name>
</gene>
<organism evidence="1 2">
    <name type="scientific">Staphylococcus equorum</name>
    <dbReference type="NCBI Taxonomy" id="246432"/>
    <lineage>
        <taxon>Bacteria</taxon>
        <taxon>Bacillati</taxon>
        <taxon>Bacillota</taxon>
        <taxon>Bacilli</taxon>
        <taxon>Bacillales</taxon>
        <taxon>Staphylococcaceae</taxon>
        <taxon>Staphylococcus</taxon>
    </lineage>
</organism>
<protein>
    <submittedName>
        <fullName evidence="1">Uncharacterized protein</fullName>
    </submittedName>
</protein>
<accession>A0A9X4L1D1</accession>
<dbReference type="RefSeq" id="WP_277582641.1">
    <property type="nucleotide sequence ID" value="NZ_JAMBPY010000001.1"/>
</dbReference>
<name>A0A9X4L1D1_9STAP</name>
<comment type="caution">
    <text evidence="1">The sequence shown here is derived from an EMBL/GenBank/DDBJ whole genome shotgun (WGS) entry which is preliminary data.</text>
</comment>
<keyword evidence="2" id="KW-1185">Reference proteome</keyword>
<dbReference type="Proteomes" id="UP001152422">
    <property type="component" value="Unassembled WGS sequence"/>
</dbReference>
<proteinExistence type="predicted"/>